<evidence type="ECO:0000313" key="2">
    <source>
        <dbReference type="Proteomes" id="UP000319852"/>
    </source>
</evidence>
<name>A0A517MZE5_9BACT</name>
<evidence type="ECO:0000313" key="1">
    <source>
        <dbReference type="EMBL" id="QDT00235.1"/>
    </source>
</evidence>
<reference evidence="1 2" key="1">
    <citation type="submission" date="2019-02" db="EMBL/GenBank/DDBJ databases">
        <title>Deep-cultivation of Planctomycetes and their phenomic and genomic characterization uncovers novel biology.</title>
        <authorList>
            <person name="Wiegand S."/>
            <person name="Jogler M."/>
            <person name="Boedeker C."/>
            <person name="Pinto D."/>
            <person name="Vollmers J."/>
            <person name="Rivas-Marin E."/>
            <person name="Kohn T."/>
            <person name="Peeters S.H."/>
            <person name="Heuer A."/>
            <person name="Rast P."/>
            <person name="Oberbeckmann S."/>
            <person name="Bunk B."/>
            <person name="Jeske O."/>
            <person name="Meyerdierks A."/>
            <person name="Storesund J.E."/>
            <person name="Kallscheuer N."/>
            <person name="Luecker S."/>
            <person name="Lage O.M."/>
            <person name="Pohl T."/>
            <person name="Merkel B.J."/>
            <person name="Hornburger P."/>
            <person name="Mueller R.-W."/>
            <person name="Bruemmer F."/>
            <person name="Labrenz M."/>
            <person name="Spormann A.M."/>
            <person name="Op den Camp H."/>
            <person name="Overmann J."/>
            <person name="Amann R."/>
            <person name="Jetten M.S.M."/>
            <person name="Mascher T."/>
            <person name="Medema M.H."/>
            <person name="Devos D.P."/>
            <person name="Kaster A.-K."/>
            <person name="Ovreas L."/>
            <person name="Rohde M."/>
            <person name="Galperin M.Y."/>
            <person name="Jogler C."/>
        </authorList>
    </citation>
    <scope>NUCLEOTIDE SEQUENCE [LARGE SCALE GENOMIC DNA]</scope>
    <source>
        <strain evidence="1 2">HG15A2</strain>
    </source>
</reference>
<gene>
    <name evidence="1" type="ORF">HG15A2_35710</name>
</gene>
<accession>A0A517MZE5</accession>
<protein>
    <submittedName>
        <fullName evidence="1">Uncharacterized protein</fullName>
    </submittedName>
</protein>
<sequence>MLKDAASALEHFLIWGSRSKVERSLAYLVLFDRPQFGHKADEANVPLEDRCRVWRLSNWRYTQFWENGQLNFTAVCKAERSQFAVAGPGSIPIGSDVIWDSQRLKQSLKLRRNGAI</sequence>
<dbReference type="EMBL" id="CP036263">
    <property type="protein sequence ID" value="QDT00235.1"/>
    <property type="molecule type" value="Genomic_DNA"/>
</dbReference>
<dbReference type="Proteomes" id="UP000319852">
    <property type="component" value="Chromosome"/>
</dbReference>
<organism evidence="1 2">
    <name type="scientific">Adhaeretor mobilis</name>
    <dbReference type="NCBI Taxonomy" id="1930276"/>
    <lineage>
        <taxon>Bacteria</taxon>
        <taxon>Pseudomonadati</taxon>
        <taxon>Planctomycetota</taxon>
        <taxon>Planctomycetia</taxon>
        <taxon>Pirellulales</taxon>
        <taxon>Lacipirellulaceae</taxon>
        <taxon>Adhaeretor</taxon>
    </lineage>
</organism>
<proteinExistence type="predicted"/>
<dbReference type="KEGG" id="amob:HG15A2_35710"/>
<dbReference type="AlphaFoldDB" id="A0A517MZE5"/>
<keyword evidence="2" id="KW-1185">Reference proteome</keyword>